<dbReference type="InterPro" id="IPR003797">
    <property type="entry name" value="DegV"/>
</dbReference>
<organism evidence="2 3">
    <name type="scientific">Candidatus Borkfalkia avistercoris</name>
    <dbReference type="NCBI Taxonomy" id="2838504"/>
    <lineage>
        <taxon>Bacteria</taxon>
        <taxon>Bacillati</taxon>
        <taxon>Bacillota</taxon>
        <taxon>Clostridia</taxon>
        <taxon>Christensenellales</taxon>
        <taxon>Christensenellaceae</taxon>
        <taxon>Candidatus Borkfalkia</taxon>
    </lineage>
</organism>
<dbReference type="NCBIfam" id="TIGR00762">
    <property type="entry name" value="DegV"/>
    <property type="match status" value="1"/>
</dbReference>
<accession>A0A9D2CYA8</accession>
<evidence type="ECO:0000313" key="2">
    <source>
        <dbReference type="EMBL" id="HIZ03074.1"/>
    </source>
</evidence>
<protein>
    <submittedName>
        <fullName evidence="2">DegV family protein</fullName>
    </submittedName>
</protein>
<dbReference type="Proteomes" id="UP000824132">
    <property type="component" value="Unassembled WGS sequence"/>
</dbReference>
<dbReference type="InterPro" id="IPR050270">
    <property type="entry name" value="DegV_domain_contain"/>
</dbReference>
<dbReference type="PROSITE" id="PS51482">
    <property type="entry name" value="DEGV"/>
    <property type="match status" value="1"/>
</dbReference>
<reference evidence="2" key="1">
    <citation type="journal article" date="2021" name="PeerJ">
        <title>Extensive microbial diversity within the chicken gut microbiome revealed by metagenomics and culture.</title>
        <authorList>
            <person name="Gilroy R."/>
            <person name="Ravi A."/>
            <person name="Getino M."/>
            <person name="Pursley I."/>
            <person name="Horton D.L."/>
            <person name="Alikhan N.F."/>
            <person name="Baker D."/>
            <person name="Gharbi K."/>
            <person name="Hall N."/>
            <person name="Watson M."/>
            <person name="Adriaenssens E.M."/>
            <person name="Foster-Nyarko E."/>
            <person name="Jarju S."/>
            <person name="Secka A."/>
            <person name="Antonio M."/>
            <person name="Oren A."/>
            <person name="Chaudhuri R.R."/>
            <person name="La Ragione R."/>
            <person name="Hildebrand F."/>
            <person name="Pallen M.J."/>
        </authorList>
    </citation>
    <scope>NUCLEOTIDE SEQUENCE</scope>
    <source>
        <strain evidence="2">CHK187-5294</strain>
    </source>
</reference>
<dbReference type="SUPFAM" id="SSF82549">
    <property type="entry name" value="DAK1/DegV-like"/>
    <property type="match status" value="1"/>
</dbReference>
<dbReference type="AlphaFoldDB" id="A0A9D2CYA8"/>
<dbReference type="Gene3D" id="3.40.50.10170">
    <property type="match status" value="1"/>
</dbReference>
<dbReference type="PANTHER" id="PTHR33434">
    <property type="entry name" value="DEGV DOMAIN-CONTAINING PROTEIN DR_1986-RELATED"/>
    <property type="match status" value="1"/>
</dbReference>
<dbReference type="Pfam" id="PF02645">
    <property type="entry name" value="DegV"/>
    <property type="match status" value="1"/>
</dbReference>
<dbReference type="GO" id="GO:0008289">
    <property type="term" value="F:lipid binding"/>
    <property type="evidence" value="ECO:0007669"/>
    <property type="project" value="UniProtKB-KW"/>
</dbReference>
<sequence>MIAIVTDSSVGYSTAEIADRGIVSVVPLNYNVGGNNFEEKASDKNGAFMPAIESAPCKTAQPALASFIQTFSSLVAKGCDVICIVLSSSLSGTYSSAKFAAGQVGGNIRVIDSRTIGAGMHLLVDEAVNLVKAGVSFERAVEMLEELKNKIGIVFTVETLDNLIAGGRLNTTKAKTSLNNRPVFDLKAKIIFKSNARGARERLEEMLAEIPENTRRIIVCRCGENTDVSALTALLRSRYPSVYIHQRVLGPVLSIHVGEGAFGVAYVVKNQ</sequence>
<comment type="caution">
    <text evidence="2">The sequence shown here is derived from an EMBL/GenBank/DDBJ whole genome shotgun (WGS) entry which is preliminary data.</text>
</comment>
<proteinExistence type="predicted"/>
<dbReference type="Gene3D" id="3.30.1180.10">
    <property type="match status" value="1"/>
</dbReference>
<dbReference type="EMBL" id="DXCL01000012">
    <property type="protein sequence ID" value="HIZ03074.1"/>
    <property type="molecule type" value="Genomic_DNA"/>
</dbReference>
<dbReference type="InterPro" id="IPR043168">
    <property type="entry name" value="DegV_C"/>
</dbReference>
<evidence type="ECO:0000256" key="1">
    <source>
        <dbReference type="ARBA" id="ARBA00023121"/>
    </source>
</evidence>
<dbReference type="PANTHER" id="PTHR33434:SF2">
    <property type="entry name" value="FATTY ACID-BINDING PROTEIN TM_1468"/>
    <property type="match status" value="1"/>
</dbReference>
<name>A0A9D2CYA8_9FIRM</name>
<reference evidence="2" key="2">
    <citation type="submission" date="2021-04" db="EMBL/GenBank/DDBJ databases">
        <authorList>
            <person name="Gilroy R."/>
        </authorList>
    </citation>
    <scope>NUCLEOTIDE SEQUENCE</scope>
    <source>
        <strain evidence="2">CHK187-5294</strain>
    </source>
</reference>
<evidence type="ECO:0000313" key="3">
    <source>
        <dbReference type="Proteomes" id="UP000824132"/>
    </source>
</evidence>
<keyword evidence="1" id="KW-0446">Lipid-binding</keyword>
<gene>
    <name evidence="2" type="ORF">H9727_02185</name>
</gene>